<evidence type="ECO:0000313" key="1">
    <source>
        <dbReference type="EMBL" id="PMD21616.1"/>
    </source>
</evidence>
<reference evidence="1 2" key="1">
    <citation type="submission" date="2016-05" db="EMBL/GenBank/DDBJ databases">
        <title>A degradative enzymes factory behind the ericoid mycorrhizal symbiosis.</title>
        <authorList>
            <consortium name="DOE Joint Genome Institute"/>
            <person name="Martino E."/>
            <person name="Morin E."/>
            <person name="Grelet G."/>
            <person name="Kuo A."/>
            <person name="Kohler A."/>
            <person name="Daghino S."/>
            <person name="Barry K."/>
            <person name="Choi C."/>
            <person name="Cichocki N."/>
            <person name="Clum A."/>
            <person name="Copeland A."/>
            <person name="Hainaut M."/>
            <person name="Haridas S."/>
            <person name="Labutti K."/>
            <person name="Lindquist E."/>
            <person name="Lipzen A."/>
            <person name="Khouja H.-R."/>
            <person name="Murat C."/>
            <person name="Ohm R."/>
            <person name="Olson A."/>
            <person name="Spatafora J."/>
            <person name="Veneault-Fourrey C."/>
            <person name="Henrissat B."/>
            <person name="Grigoriev I."/>
            <person name="Martin F."/>
            <person name="Perotto S."/>
        </authorList>
    </citation>
    <scope>NUCLEOTIDE SEQUENCE [LARGE SCALE GENOMIC DNA]</scope>
    <source>
        <strain evidence="1 2">UAMH 7357</strain>
    </source>
</reference>
<evidence type="ECO:0000313" key="2">
    <source>
        <dbReference type="Proteomes" id="UP000235672"/>
    </source>
</evidence>
<proteinExistence type="predicted"/>
<organism evidence="1 2">
    <name type="scientific">Hyaloscypha hepaticicola</name>
    <dbReference type="NCBI Taxonomy" id="2082293"/>
    <lineage>
        <taxon>Eukaryota</taxon>
        <taxon>Fungi</taxon>
        <taxon>Dikarya</taxon>
        <taxon>Ascomycota</taxon>
        <taxon>Pezizomycotina</taxon>
        <taxon>Leotiomycetes</taxon>
        <taxon>Helotiales</taxon>
        <taxon>Hyaloscyphaceae</taxon>
        <taxon>Hyaloscypha</taxon>
    </lineage>
</organism>
<sequence>MRAAMPLALVPAAMWHNNREPQKNRDLGSSLFGIFLIVLTVHGCQLAVASGFGGQSSAENQSYSAPFRILNRVWKHPACHIQGILAYHLMFANLVVVRPGGRACGITETSVPCSRRPFRHVNIPKARLIDAVDTLICRPHPATEIGKADDDCGTEQRTDDEPASCLVVILQLADRPPSSVLSRFTLPFPRLWFVTGDGLEDPIAVR</sequence>
<dbReference type="AlphaFoldDB" id="A0A2J6Q5R1"/>
<dbReference type="Proteomes" id="UP000235672">
    <property type="component" value="Unassembled WGS sequence"/>
</dbReference>
<keyword evidence="2" id="KW-1185">Reference proteome</keyword>
<name>A0A2J6Q5R1_9HELO</name>
<protein>
    <submittedName>
        <fullName evidence="1">Uncharacterized protein</fullName>
    </submittedName>
</protein>
<accession>A0A2J6Q5R1</accession>
<dbReference type="EMBL" id="KZ613480">
    <property type="protein sequence ID" value="PMD21616.1"/>
    <property type="molecule type" value="Genomic_DNA"/>
</dbReference>
<gene>
    <name evidence="1" type="ORF">NA56DRAFT_688812</name>
</gene>